<dbReference type="PROSITE" id="PS00444">
    <property type="entry name" value="POLYPRENYL_SYNTHASE_2"/>
    <property type="match status" value="1"/>
</dbReference>
<keyword evidence="6" id="KW-0414">Isoprene biosynthesis</keyword>
<dbReference type="EMBL" id="LAZR01016510">
    <property type="protein sequence ID" value="KKM04195.1"/>
    <property type="molecule type" value="Genomic_DNA"/>
</dbReference>
<sequence>MNDIFILSDWRQQRQLRIEQVLAVRLPTTKQMNQTTSIRLIEAMRYSILNGGKRLRALLVYATGEALGVALEQLDSPASAVEMIHAYSLVHDDMPMMDNDDLRRGLPTCHKKYDDATALLVGDALQSLAFETLCDNTLTPDQQCQMVKTLALQSGVLGMAGGQAIDLESVGKTLTLDTLQAMHELKTGALIRASVRLGALASTKVDTEILTKLDKYAQCIGLAFQVQDDVLDVTADTDTLGKTQGADLALNKPTYPALMGLAAAQQKAIDLRDDALAQLDALPFNTQALAALASFVVQRSH</sequence>
<dbReference type="Gene3D" id="1.10.600.10">
    <property type="entry name" value="Farnesyl Diphosphate Synthase"/>
    <property type="match status" value="1"/>
</dbReference>
<gene>
    <name evidence="7" type="ORF">LCGC14_1766660</name>
</gene>
<name>A0A0F9GZG5_9ZZZZ</name>
<dbReference type="PANTHER" id="PTHR43281">
    <property type="entry name" value="FARNESYL DIPHOSPHATE SYNTHASE"/>
    <property type="match status" value="1"/>
</dbReference>
<dbReference type="NCBIfam" id="NF045485">
    <property type="entry name" value="FPPsyn"/>
    <property type="match status" value="1"/>
</dbReference>
<keyword evidence="4" id="KW-0479">Metal-binding</keyword>
<keyword evidence="3" id="KW-0808">Transferase</keyword>
<reference evidence="7" key="1">
    <citation type="journal article" date="2015" name="Nature">
        <title>Complex archaea that bridge the gap between prokaryotes and eukaryotes.</title>
        <authorList>
            <person name="Spang A."/>
            <person name="Saw J.H."/>
            <person name="Jorgensen S.L."/>
            <person name="Zaremba-Niedzwiedzka K."/>
            <person name="Martijn J."/>
            <person name="Lind A.E."/>
            <person name="van Eijk R."/>
            <person name="Schleper C."/>
            <person name="Guy L."/>
            <person name="Ettema T.J."/>
        </authorList>
    </citation>
    <scope>NUCLEOTIDE SEQUENCE</scope>
</reference>
<dbReference type="InterPro" id="IPR053378">
    <property type="entry name" value="Prenyl_diphosphate_synthase"/>
</dbReference>
<dbReference type="SFLD" id="SFLDS00005">
    <property type="entry name" value="Isoprenoid_Synthase_Type_I"/>
    <property type="match status" value="1"/>
</dbReference>
<evidence type="ECO:0000256" key="3">
    <source>
        <dbReference type="ARBA" id="ARBA00022679"/>
    </source>
</evidence>
<comment type="cofactor">
    <cofactor evidence="1">
        <name>Mg(2+)</name>
        <dbReference type="ChEBI" id="CHEBI:18420"/>
    </cofactor>
</comment>
<evidence type="ECO:0000256" key="4">
    <source>
        <dbReference type="ARBA" id="ARBA00022723"/>
    </source>
</evidence>
<dbReference type="GO" id="GO:0046872">
    <property type="term" value="F:metal ion binding"/>
    <property type="evidence" value="ECO:0007669"/>
    <property type="project" value="UniProtKB-KW"/>
</dbReference>
<dbReference type="PANTHER" id="PTHR43281:SF1">
    <property type="entry name" value="FARNESYL DIPHOSPHATE SYNTHASE"/>
    <property type="match status" value="1"/>
</dbReference>
<keyword evidence="5" id="KW-0460">Magnesium</keyword>
<dbReference type="InterPro" id="IPR033749">
    <property type="entry name" value="Polyprenyl_synt_CS"/>
</dbReference>
<evidence type="ECO:0000256" key="6">
    <source>
        <dbReference type="ARBA" id="ARBA00023229"/>
    </source>
</evidence>
<dbReference type="GO" id="GO:0008299">
    <property type="term" value="P:isoprenoid biosynthetic process"/>
    <property type="evidence" value="ECO:0007669"/>
    <property type="project" value="UniProtKB-KW"/>
</dbReference>
<comment type="caution">
    <text evidence="7">The sequence shown here is derived from an EMBL/GenBank/DDBJ whole genome shotgun (WGS) entry which is preliminary data.</text>
</comment>
<dbReference type="InterPro" id="IPR000092">
    <property type="entry name" value="Polyprenyl_synt"/>
</dbReference>
<dbReference type="GO" id="GO:0005737">
    <property type="term" value="C:cytoplasm"/>
    <property type="evidence" value="ECO:0007669"/>
    <property type="project" value="UniProtKB-ARBA"/>
</dbReference>
<dbReference type="CDD" id="cd00685">
    <property type="entry name" value="Trans_IPPS_HT"/>
    <property type="match status" value="1"/>
</dbReference>
<dbReference type="AlphaFoldDB" id="A0A0F9GZG5"/>
<proteinExistence type="inferred from homology"/>
<dbReference type="Pfam" id="PF00348">
    <property type="entry name" value="polyprenyl_synt"/>
    <property type="match status" value="1"/>
</dbReference>
<dbReference type="FunFam" id="1.10.600.10:FF:000001">
    <property type="entry name" value="Geranylgeranyl diphosphate synthase"/>
    <property type="match status" value="1"/>
</dbReference>
<evidence type="ECO:0000256" key="2">
    <source>
        <dbReference type="ARBA" id="ARBA00006706"/>
    </source>
</evidence>
<protein>
    <recommendedName>
        <fullName evidence="8">Geranyltranstransferase</fullName>
    </recommendedName>
</protein>
<organism evidence="7">
    <name type="scientific">marine sediment metagenome</name>
    <dbReference type="NCBI Taxonomy" id="412755"/>
    <lineage>
        <taxon>unclassified sequences</taxon>
        <taxon>metagenomes</taxon>
        <taxon>ecological metagenomes</taxon>
    </lineage>
</organism>
<dbReference type="SUPFAM" id="SSF48576">
    <property type="entry name" value="Terpenoid synthases"/>
    <property type="match status" value="1"/>
</dbReference>
<accession>A0A0F9GZG5</accession>
<evidence type="ECO:0000313" key="7">
    <source>
        <dbReference type="EMBL" id="KKM04195.1"/>
    </source>
</evidence>
<dbReference type="GO" id="GO:0004659">
    <property type="term" value="F:prenyltransferase activity"/>
    <property type="evidence" value="ECO:0007669"/>
    <property type="project" value="InterPro"/>
</dbReference>
<evidence type="ECO:0000256" key="5">
    <source>
        <dbReference type="ARBA" id="ARBA00022842"/>
    </source>
</evidence>
<comment type="similarity">
    <text evidence="2">Belongs to the FPP/GGPP synthase family.</text>
</comment>
<evidence type="ECO:0000256" key="1">
    <source>
        <dbReference type="ARBA" id="ARBA00001946"/>
    </source>
</evidence>
<dbReference type="PROSITE" id="PS00723">
    <property type="entry name" value="POLYPRENYL_SYNTHASE_1"/>
    <property type="match status" value="1"/>
</dbReference>
<dbReference type="InterPro" id="IPR008949">
    <property type="entry name" value="Isoprenoid_synthase_dom_sf"/>
</dbReference>
<evidence type="ECO:0008006" key="8">
    <source>
        <dbReference type="Google" id="ProtNLM"/>
    </source>
</evidence>
<dbReference type="SFLD" id="SFLDG01017">
    <property type="entry name" value="Polyprenyl_Transferase_Like"/>
    <property type="match status" value="1"/>
</dbReference>
<dbReference type="NCBIfam" id="NF007877">
    <property type="entry name" value="PRK10581.1"/>
    <property type="match status" value="1"/>
</dbReference>